<gene>
    <name evidence="1" type="ORF">GCM10022232_93500</name>
</gene>
<evidence type="ECO:0000313" key="1">
    <source>
        <dbReference type="EMBL" id="GAA4032912.1"/>
    </source>
</evidence>
<keyword evidence="2" id="KW-1185">Reference proteome</keyword>
<organism evidence="1 2">
    <name type="scientific">Streptomyces plumbiresistens</name>
    <dbReference type="NCBI Taxonomy" id="511811"/>
    <lineage>
        <taxon>Bacteria</taxon>
        <taxon>Bacillati</taxon>
        <taxon>Actinomycetota</taxon>
        <taxon>Actinomycetes</taxon>
        <taxon>Kitasatosporales</taxon>
        <taxon>Streptomycetaceae</taxon>
        <taxon>Streptomyces</taxon>
    </lineage>
</organism>
<dbReference type="Proteomes" id="UP001500456">
    <property type="component" value="Unassembled WGS sequence"/>
</dbReference>
<dbReference type="RefSeq" id="WP_345571982.1">
    <property type="nucleotide sequence ID" value="NZ_BAAAZX010000065.1"/>
</dbReference>
<name>A0ABP7TYJ3_9ACTN</name>
<protein>
    <submittedName>
        <fullName evidence="1">Uncharacterized protein</fullName>
    </submittedName>
</protein>
<proteinExistence type="predicted"/>
<sequence>MTAENGWTIPLKEVPLIPERTLGTPPVSGQLARRLSFGQDVLPVSEAYAPAEWCAYAAGLAPDRTFRLLALVCSFYPEQPDSPWIMETGSIGLSLSTVAETPARAVARRIDPGRRTQPVNATPSTFSFSFNAGLFSAGVEHPVGGSNAGSKWVVQGYGAHQSRLRWDFCRTRRHPLVGDHPLAVLVELEPDKEHRAEVMFSAELKHPVVGLRRHQAQLPATSIPLAT</sequence>
<dbReference type="EMBL" id="BAAAZX010000065">
    <property type="protein sequence ID" value="GAA4032912.1"/>
    <property type="molecule type" value="Genomic_DNA"/>
</dbReference>
<accession>A0ABP7TYJ3</accession>
<evidence type="ECO:0000313" key="2">
    <source>
        <dbReference type="Proteomes" id="UP001500456"/>
    </source>
</evidence>
<comment type="caution">
    <text evidence="1">The sequence shown here is derived from an EMBL/GenBank/DDBJ whole genome shotgun (WGS) entry which is preliminary data.</text>
</comment>
<reference evidence="2" key="1">
    <citation type="journal article" date="2019" name="Int. J. Syst. Evol. Microbiol.">
        <title>The Global Catalogue of Microorganisms (GCM) 10K type strain sequencing project: providing services to taxonomists for standard genome sequencing and annotation.</title>
        <authorList>
            <consortium name="The Broad Institute Genomics Platform"/>
            <consortium name="The Broad Institute Genome Sequencing Center for Infectious Disease"/>
            <person name="Wu L."/>
            <person name="Ma J."/>
        </authorList>
    </citation>
    <scope>NUCLEOTIDE SEQUENCE [LARGE SCALE GENOMIC DNA]</scope>
    <source>
        <strain evidence="2">JCM 16924</strain>
    </source>
</reference>